<dbReference type="EMBL" id="JACGWN010000007">
    <property type="protein sequence ID" value="KAL0444356.1"/>
    <property type="molecule type" value="Genomic_DNA"/>
</dbReference>
<reference evidence="2" key="2">
    <citation type="journal article" date="2024" name="Plant">
        <title>Genomic evolution and insights into agronomic trait innovations of Sesamum species.</title>
        <authorList>
            <person name="Miao H."/>
            <person name="Wang L."/>
            <person name="Qu L."/>
            <person name="Liu H."/>
            <person name="Sun Y."/>
            <person name="Le M."/>
            <person name="Wang Q."/>
            <person name="Wei S."/>
            <person name="Zheng Y."/>
            <person name="Lin W."/>
            <person name="Duan Y."/>
            <person name="Cao H."/>
            <person name="Xiong S."/>
            <person name="Wang X."/>
            <person name="Wei L."/>
            <person name="Li C."/>
            <person name="Ma Q."/>
            <person name="Ju M."/>
            <person name="Zhao R."/>
            <person name="Li G."/>
            <person name="Mu C."/>
            <person name="Tian Q."/>
            <person name="Mei H."/>
            <person name="Zhang T."/>
            <person name="Gao T."/>
            <person name="Zhang H."/>
        </authorList>
    </citation>
    <scope>NUCLEOTIDE SEQUENCE</scope>
    <source>
        <strain evidence="2">KEN1</strain>
    </source>
</reference>
<evidence type="ECO:0000256" key="1">
    <source>
        <dbReference type="SAM" id="MobiDB-lite"/>
    </source>
</evidence>
<sequence length="256" mass="28110">MQVDLTKCDFFVHIHNLPLNMMNVEVATLIGNRIGIFRDTETDDTGCSWGATMRIKVALDVNIPLKRVLKIRSPVGDELLLCFTYERLPNFAISVGDLIISIKGETEDAASSLPVIETPGVHPDNNVVGTGKKHDTAEQELIKQDKGKGLVMEQDNMECTPGGEQRAEGDLVDGTAAVSNLVNIPLQFTVQSRFLQRGGGRWGRQSGGRPRGRPQKRFRGWAPLGQFRLYRSSLGSTGPAWFLSPRPSAKLGDVRG</sequence>
<reference evidence="2" key="1">
    <citation type="submission" date="2020-06" db="EMBL/GenBank/DDBJ databases">
        <authorList>
            <person name="Li T."/>
            <person name="Hu X."/>
            <person name="Zhang T."/>
            <person name="Song X."/>
            <person name="Zhang H."/>
            <person name="Dai N."/>
            <person name="Sheng W."/>
            <person name="Hou X."/>
            <person name="Wei L."/>
        </authorList>
    </citation>
    <scope>NUCLEOTIDE SEQUENCE</scope>
    <source>
        <strain evidence="2">KEN1</strain>
        <tissue evidence="2">Leaf</tissue>
    </source>
</reference>
<name>A0AAW2WWN2_9LAMI</name>
<organism evidence="2">
    <name type="scientific">Sesamum latifolium</name>
    <dbReference type="NCBI Taxonomy" id="2727402"/>
    <lineage>
        <taxon>Eukaryota</taxon>
        <taxon>Viridiplantae</taxon>
        <taxon>Streptophyta</taxon>
        <taxon>Embryophyta</taxon>
        <taxon>Tracheophyta</taxon>
        <taxon>Spermatophyta</taxon>
        <taxon>Magnoliopsida</taxon>
        <taxon>eudicotyledons</taxon>
        <taxon>Gunneridae</taxon>
        <taxon>Pentapetalae</taxon>
        <taxon>asterids</taxon>
        <taxon>lamiids</taxon>
        <taxon>Lamiales</taxon>
        <taxon>Pedaliaceae</taxon>
        <taxon>Sesamum</taxon>
    </lineage>
</organism>
<proteinExistence type="predicted"/>
<accession>A0AAW2WWN2</accession>
<evidence type="ECO:0000313" key="2">
    <source>
        <dbReference type="EMBL" id="KAL0444356.1"/>
    </source>
</evidence>
<comment type="caution">
    <text evidence="2">The sequence shown here is derived from an EMBL/GenBank/DDBJ whole genome shotgun (WGS) entry which is preliminary data.</text>
</comment>
<feature type="region of interest" description="Disordered" evidence="1">
    <location>
        <begin position="198"/>
        <end position="218"/>
    </location>
</feature>
<gene>
    <name evidence="2" type="ORF">Slati_2158300</name>
</gene>
<protein>
    <submittedName>
        <fullName evidence="2">Uncharacterized protein</fullName>
    </submittedName>
</protein>
<dbReference type="AlphaFoldDB" id="A0AAW2WWN2"/>